<proteinExistence type="evidence at transcript level"/>
<sequence length="95" mass="10275">GPALPYDAPGEERACHPGHAGHLVHQLLWVRDAGHAALRPVSAPLCSLFPAGRHGVQREVHHQVWHSRGPPNGPHFVGGARDQWPACLLPAHPPR</sequence>
<dbReference type="AlphaFoldDB" id="M1ESK7"/>
<protein>
    <submittedName>
        <fullName evidence="1">Glucose-6-phosphate isomerase</fullName>
    </submittedName>
</protein>
<feature type="non-terminal residue" evidence="1">
    <location>
        <position position="95"/>
    </location>
</feature>
<accession>M1ESK7</accession>
<dbReference type="EMBL" id="JP010671">
    <property type="protein sequence ID" value="AER99268.1"/>
    <property type="molecule type" value="mRNA"/>
</dbReference>
<organism evidence="1">
    <name type="scientific">Mustela putorius furo</name>
    <name type="common">European domestic ferret</name>
    <name type="synonym">Mustela furo</name>
    <dbReference type="NCBI Taxonomy" id="9669"/>
    <lineage>
        <taxon>Eukaryota</taxon>
        <taxon>Metazoa</taxon>
        <taxon>Chordata</taxon>
        <taxon>Craniata</taxon>
        <taxon>Vertebrata</taxon>
        <taxon>Euteleostomi</taxon>
        <taxon>Mammalia</taxon>
        <taxon>Eutheria</taxon>
        <taxon>Laurasiatheria</taxon>
        <taxon>Carnivora</taxon>
        <taxon>Caniformia</taxon>
        <taxon>Musteloidea</taxon>
        <taxon>Mustelidae</taxon>
        <taxon>Mustelinae</taxon>
        <taxon>Mustela</taxon>
    </lineage>
</organism>
<keyword evidence="1" id="KW-0413">Isomerase</keyword>
<name>M1ESK7_MUSPF</name>
<dbReference type="GO" id="GO:0016853">
    <property type="term" value="F:isomerase activity"/>
    <property type="evidence" value="ECO:0007669"/>
    <property type="project" value="UniProtKB-KW"/>
</dbReference>
<reference evidence="1" key="1">
    <citation type="journal article" date="2013" name="J. Virol.">
        <title>Sequencing, annotation, and characterization of the influenza ferret infectome.</title>
        <authorList>
            <person name="Leon A.J."/>
            <person name="Banner D."/>
            <person name="Xu L."/>
            <person name="Ran L."/>
            <person name="Peng Z."/>
            <person name="Yi K."/>
            <person name="Chen C."/>
            <person name="Xu F."/>
            <person name="Huang J."/>
            <person name="Zhao Z."/>
            <person name="Lin Z."/>
            <person name="Huang S.H."/>
            <person name="Fang Y."/>
            <person name="Kelvin A.A."/>
            <person name="Ross T.M."/>
            <person name="Farooqui A."/>
            <person name="Kelvin D.J."/>
        </authorList>
    </citation>
    <scope>NUCLEOTIDE SEQUENCE</scope>
    <source>
        <tissue evidence="1">Lungs</tissue>
    </source>
</reference>
<feature type="non-terminal residue" evidence="1">
    <location>
        <position position="1"/>
    </location>
</feature>
<evidence type="ECO:0000313" key="1">
    <source>
        <dbReference type="EMBL" id="AER99268.1"/>
    </source>
</evidence>